<evidence type="ECO:0000313" key="2">
    <source>
        <dbReference type="EMBL" id="AQY17510.1"/>
    </source>
</evidence>
<dbReference type="GeneID" id="31652862"/>
<dbReference type="Proteomes" id="UP000203647">
    <property type="component" value="Segment"/>
</dbReference>
<reference evidence="2 3" key="1">
    <citation type="journal article" date="2017" name="J. Virol.">
        <title>Diversity, distribution, and evolution of tomato viruses in China uncovered by small RNA sequencing.</title>
        <authorList>
            <person name="Xu C."/>
            <person name="Sun X."/>
            <person name="Taylor A."/>
            <person name="Jiao C."/>
            <person name="Xu Y."/>
            <person name="Cai X."/>
            <person name="Wang X."/>
            <person name="Ge C."/>
            <person name="Pan G."/>
            <person name="Wang Q."/>
            <person name="Fei Z."/>
            <person name="Wang Q."/>
        </authorList>
    </citation>
    <scope>NUCLEOTIDE SEQUENCE [LARGE SCALE GENOMIC DNA]</scope>
</reference>
<sequence>MAQYPPESSGEDLFDVGNPIDNFNYSNLNNENPSDDTDEVAKSIVIPISKDDSTSKRTAKTERATVAPKRSMTDISDDQPLTEGQIPVVLVEICEEFGLLMSKQMENSIMRSQKTRVVTRDSLRWFVQGYTVCITSHLVSSMQENMNDFRTEIKKMQISTSSMGAKSDRIVKAADTLEQRINEASGEIAEKFHSTLENVEKFVADKVKTMSDIVEATIEDKVLAYNTKETTVVSPAIKKGDLETREVPKQETVIPSKVEPHQDIGTIAAVTKASSSSVSTDRISIMISAGFSRQFVNNVPEETLIRIIPPSLISDIRSRTLTPRVQAALKAVIMTNIAEINKQPS</sequence>
<gene>
    <name evidence="2" type="primary">P</name>
</gene>
<evidence type="ECO:0000256" key="1">
    <source>
        <dbReference type="SAM" id="MobiDB-lite"/>
    </source>
</evidence>
<keyword evidence="3" id="KW-1185">Reference proteome</keyword>
<protein>
    <submittedName>
        <fullName evidence="2">P protein</fullName>
    </submittedName>
</protein>
<evidence type="ECO:0000313" key="3">
    <source>
        <dbReference type="Proteomes" id="UP000203647"/>
    </source>
</evidence>
<dbReference type="EMBL" id="KY075646">
    <property type="protein sequence ID" value="AQY17510.1"/>
    <property type="molecule type" value="Genomic_RNA"/>
</dbReference>
<feature type="region of interest" description="Disordered" evidence="1">
    <location>
        <begin position="52"/>
        <end position="79"/>
    </location>
</feature>
<dbReference type="RefSeq" id="YP_009352241.1">
    <property type="nucleotide sequence ID" value="NC_034240.1"/>
</dbReference>
<accession>A0A1U9W1C6</accession>
<feature type="compositionally biased region" description="Basic and acidic residues" evidence="1">
    <location>
        <begin position="52"/>
        <end position="63"/>
    </location>
</feature>
<dbReference type="KEGG" id="vg:31652862"/>
<name>A0A1U9W1C6_9RHAB</name>
<proteinExistence type="predicted"/>
<organism evidence="2 3">
    <name type="scientific">Tomato yellow mottle-associated virus</name>
    <dbReference type="NCBI Taxonomy" id="1967841"/>
    <lineage>
        <taxon>Viruses</taxon>
        <taxon>Riboviria</taxon>
        <taxon>Orthornavirae</taxon>
        <taxon>Negarnaviricota</taxon>
        <taxon>Haploviricotina</taxon>
        <taxon>Monjiviricetes</taxon>
        <taxon>Mononegavirales</taxon>
        <taxon>Rhabdoviridae</taxon>
        <taxon>Betarhabdovirinae</taxon>
        <taxon>Alphacytorhabdovirus</taxon>
        <taxon>Alphacytorhabdovirus lycopersici</taxon>
        <taxon>Cytorhabdovirus lycopersici</taxon>
    </lineage>
</organism>